<gene>
    <name evidence="2" type="ORF">BDN70DRAFT_892971</name>
</gene>
<evidence type="ECO:0000313" key="2">
    <source>
        <dbReference type="EMBL" id="KAF9481928.1"/>
    </source>
</evidence>
<evidence type="ECO:0000259" key="1">
    <source>
        <dbReference type="PROSITE" id="PS50181"/>
    </source>
</evidence>
<sequence length="635" mass="72172">MAKHKRVEGELDGEGEPTPVFYPVVIIETIRSKATKTQIFTGRMHYNSFILFDMVPHPVDARSSDLVFDIPPLSFDRVHESHIATSSFPIFRMPIELFSHILTHLSTEDLLALSKVDRDCRRLALLSTFKDVVLCFTPDKFNSFLENTPLSTTAPQSPSSYIASCVRRLTVTAEPFNKIVPNYATVLSEYDDLSLAKIDPSFNRFVECASHVVENSYPNIHILDWDAPTLIPVPTLNSILASPIKHLRFKGATVHDDGCTRLNTSTSALETLCFDVSFTRTHNRRRTPLFFKDILFSSTATLRQLIWIGHLNDDEIVIENDDITFPHLRSLTLDIISSNSDQVVQLLLGPSSRVETLAMDTMTASSRKFFATRGYMSPLRRLCWLNHNQGDLSPYDAIMEFLRANTHLAELHIPGPASPEFLELTLLPTLLQEFNGLTSLHLVWQAPDIYDDALEAVSSIPTLWHVWLSAGNQNCLRNTWEVQHPSILARLSPLTHLKTFALSHDTYKVNAHPLAPRSCDYYASRALPVDLDVSKYLSPTDFDIYQGKNVDFSMGTTHKIEMRRLAWESWHGERMQAIADRYSDRFPSLRWLFIGQLVFTRNIGQSLLLASNPPERDPYLTALQKKMSMTLWRPV</sequence>
<dbReference type="OrthoDB" id="3257981at2759"/>
<dbReference type="CDD" id="cd09917">
    <property type="entry name" value="F-box_SF"/>
    <property type="match status" value="1"/>
</dbReference>
<dbReference type="AlphaFoldDB" id="A0A9P6D3S6"/>
<dbReference type="InterPro" id="IPR001810">
    <property type="entry name" value="F-box_dom"/>
</dbReference>
<dbReference type="SUPFAM" id="SSF81383">
    <property type="entry name" value="F-box domain"/>
    <property type="match status" value="1"/>
</dbReference>
<dbReference type="EMBL" id="MU155172">
    <property type="protein sequence ID" value="KAF9481928.1"/>
    <property type="molecule type" value="Genomic_DNA"/>
</dbReference>
<feature type="domain" description="F-box" evidence="1">
    <location>
        <begin position="87"/>
        <end position="132"/>
    </location>
</feature>
<proteinExistence type="predicted"/>
<dbReference type="Proteomes" id="UP000807469">
    <property type="component" value="Unassembled WGS sequence"/>
</dbReference>
<name>A0A9P6D3S6_9AGAR</name>
<accession>A0A9P6D3S6</accession>
<reference evidence="2" key="1">
    <citation type="submission" date="2020-11" db="EMBL/GenBank/DDBJ databases">
        <authorList>
            <consortium name="DOE Joint Genome Institute"/>
            <person name="Ahrendt S."/>
            <person name="Riley R."/>
            <person name="Andreopoulos W."/>
            <person name="Labutti K."/>
            <person name="Pangilinan J."/>
            <person name="Ruiz-Duenas F.J."/>
            <person name="Barrasa J.M."/>
            <person name="Sanchez-Garcia M."/>
            <person name="Camarero S."/>
            <person name="Miyauchi S."/>
            <person name="Serrano A."/>
            <person name="Linde D."/>
            <person name="Babiker R."/>
            <person name="Drula E."/>
            <person name="Ayuso-Fernandez I."/>
            <person name="Pacheco R."/>
            <person name="Padilla G."/>
            <person name="Ferreira P."/>
            <person name="Barriuso J."/>
            <person name="Kellner H."/>
            <person name="Castanera R."/>
            <person name="Alfaro M."/>
            <person name="Ramirez L."/>
            <person name="Pisabarro A.G."/>
            <person name="Kuo A."/>
            <person name="Tritt A."/>
            <person name="Lipzen A."/>
            <person name="He G."/>
            <person name="Yan M."/>
            <person name="Ng V."/>
            <person name="Cullen D."/>
            <person name="Martin F."/>
            <person name="Rosso M.-N."/>
            <person name="Henrissat B."/>
            <person name="Hibbett D."/>
            <person name="Martinez A.T."/>
            <person name="Grigoriev I.V."/>
        </authorList>
    </citation>
    <scope>NUCLEOTIDE SEQUENCE</scope>
    <source>
        <strain evidence="2">CIRM-BRFM 674</strain>
    </source>
</reference>
<dbReference type="Gene3D" id="3.80.10.10">
    <property type="entry name" value="Ribonuclease Inhibitor"/>
    <property type="match status" value="1"/>
</dbReference>
<keyword evidence="3" id="KW-1185">Reference proteome</keyword>
<comment type="caution">
    <text evidence="2">The sequence shown here is derived from an EMBL/GenBank/DDBJ whole genome shotgun (WGS) entry which is preliminary data.</text>
</comment>
<dbReference type="PROSITE" id="PS50181">
    <property type="entry name" value="FBOX"/>
    <property type="match status" value="1"/>
</dbReference>
<protein>
    <recommendedName>
        <fullName evidence="1">F-box domain-containing protein</fullName>
    </recommendedName>
</protein>
<organism evidence="2 3">
    <name type="scientific">Pholiota conissans</name>
    <dbReference type="NCBI Taxonomy" id="109636"/>
    <lineage>
        <taxon>Eukaryota</taxon>
        <taxon>Fungi</taxon>
        <taxon>Dikarya</taxon>
        <taxon>Basidiomycota</taxon>
        <taxon>Agaricomycotina</taxon>
        <taxon>Agaricomycetes</taxon>
        <taxon>Agaricomycetidae</taxon>
        <taxon>Agaricales</taxon>
        <taxon>Agaricineae</taxon>
        <taxon>Strophariaceae</taxon>
        <taxon>Pholiota</taxon>
    </lineage>
</organism>
<dbReference type="InterPro" id="IPR032675">
    <property type="entry name" value="LRR_dom_sf"/>
</dbReference>
<dbReference type="SUPFAM" id="SSF52047">
    <property type="entry name" value="RNI-like"/>
    <property type="match status" value="1"/>
</dbReference>
<dbReference type="InterPro" id="IPR036047">
    <property type="entry name" value="F-box-like_dom_sf"/>
</dbReference>
<evidence type="ECO:0000313" key="3">
    <source>
        <dbReference type="Proteomes" id="UP000807469"/>
    </source>
</evidence>